<feature type="compositionally biased region" description="Low complexity" evidence="1">
    <location>
        <begin position="22"/>
        <end position="39"/>
    </location>
</feature>
<reference evidence="2 3" key="1">
    <citation type="submission" date="2023-05" db="EMBL/GenBank/DDBJ databases">
        <title>Corynebacterium suedekumii sp. nov. and Corynebacterium breve sp. nov. isolated from raw cow's milk.</title>
        <authorList>
            <person name="Baer M.K."/>
            <person name="Mehl L."/>
            <person name="Hellmuth R."/>
            <person name="Marke G."/>
            <person name="Lipski A."/>
        </authorList>
    </citation>
    <scope>NUCLEOTIDE SEQUENCE [LARGE SCALE GENOMIC DNA]</scope>
    <source>
        <strain evidence="2 3">LM112</strain>
    </source>
</reference>
<evidence type="ECO:0008006" key="4">
    <source>
        <dbReference type="Google" id="ProtNLM"/>
    </source>
</evidence>
<protein>
    <recommendedName>
        <fullName evidence="4">Secreted protein</fullName>
    </recommendedName>
</protein>
<accession>A0ABY8VJ48</accession>
<dbReference type="RefSeq" id="WP_284874278.1">
    <property type="nucleotide sequence ID" value="NZ_CP126970.1"/>
</dbReference>
<evidence type="ECO:0000256" key="1">
    <source>
        <dbReference type="SAM" id="MobiDB-lite"/>
    </source>
</evidence>
<proteinExistence type="predicted"/>
<name>A0ABY8VJ48_9CORY</name>
<keyword evidence="3" id="KW-1185">Reference proteome</keyword>
<sequence>MSVVLTSCGGSTEEPVVVTEVVTSTAAAPTREEPSSQQEPESEGDAESPAVSESLPDVGNSVVRMTFTNGGVVNCHASYQPGPVTMLTCGDASPELNFPDMEGSTIQSNAVFVDFSGGAPVITGYNSSNMGRVEPVPIEQGRYRFRDLTLVHDGERATFTTADGDSFWVGVDGFGTD</sequence>
<organism evidence="2 3">
    <name type="scientific">Corynebacterium suedekumii</name>
    <dbReference type="NCBI Taxonomy" id="3049801"/>
    <lineage>
        <taxon>Bacteria</taxon>
        <taxon>Bacillati</taxon>
        <taxon>Actinomycetota</taxon>
        <taxon>Actinomycetes</taxon>
        <taxon>Mycobacteriales</taxon>
        <taxon>Corynebacteriaceae</taxon>
        <taxon>Corynebacterium</taxon>
    </lineage>
</organism>
<dbReference type="Proteomes" id="UP001238805">
    <property type="component" value="Chromosome"/>
</dbReference>
<feature type="region of interest" description="Disordered" evidence="1">
    <location>
        <begin position="22"/>
        <end position="57"/>
    </location>
</feature>
<evidence type="ECO:0000313" key="3">
    <source>
        <dbReference type="Proteomes" id="UP001238805"/>
    </source>
</evidence>
<dbReference type="EMBL" id="CP126970">
    <property type="protein sequence ID" value="WIM69684.1"/>
    <property type="molecule type" value="Genomic_DNA"/>
</dbReference>
<gene>
    <name evidence="2" type="ORF">QP029_10680</name>
</gene>
<evidence type="ECO:0000313" key="2">
    <source>
        <dbReference type="EMBL" id="WIM69684.1"/>
    </source>
</evidence>